<feature type="transmembrane region" description="Helical" evidence="6">
    <location>
        <begin position="559"/>
        <end position="580"/>
    </location>
</feature>
<sequence length="728" mass="76976">MPTETPRSDGALAGLARFCYRRRRLVLLTWIIGVIAVAFVGFGYGAAPDNDYSGGDSGSARAQALIEKHFPEQQGDTLTLAIKARKGIDDPAARQRIEKVLADLEASPVTGPVTSPYQDEDLVTKDRRIARTTIPLTDKDLDKSDVKPLVTMVKDASADGVTLGLGGDEAEKAETPAQGPTESVGVLVAAVILFIAFGSLVAMGLPIVTALMAILGGIALTKLVGYLVPSPDFTVLVAALIGLGVGIDYALFIVTRYKESLHDGDEPETATVKAITTAGHAVLFAGTTVMIALLGLVAMGQKMMTGVAIGASVTVLVTMIAAVTLLPAFLGFTGHKIDSLRLPRRTSRRRAAVSVPSRERRTAAERWAGVVQRRPLVAAVLATAGLLVLAAPVLSMRLSLPDASVQPHDRSSYISYEIVSEGFGPGYSAPLIFATPVESKDADLRPVVEAVRGTEGIAYVTEPRFSKDEQAATFVAFPRTGFQEEATANLVHELRDDVLPETPGGDDVHVGGPNAGAIDFAEDTSSRLPLMIAVVISMSLLLLVVLVRSVTIALQAAVMNLLSIGAAYGVLVAVVQWGWFGSALGFPTDMPITTWVPMMMFPLLFGLSMDYEVFLISRIHEEYERTGDTGTAVTRGLARTAKLITAAAAIMIAVFTTSLLGPDVSVKQIGLGMAVAVFIDATIIRMVLVPAVMELCGKANWWMPGRRAPKALPGTPAAPAEVGEEVNV</sequence>
<dbReference type="InterPro" id="IPR050545">
    <property type="entry name" value="Mycobact_MmpL"/>
</dbReference>
<evidence type="ECO:0000256" key="5">
    <source>
        <dbReference type="ARBA" id="ARBA00023136"/>
    </source>
</evidence>
<protein>
    <recommendedName>
        <fullName evidence="7">SSD domain-containing protein</fullName>
    </recommendedName>
</protein>
<keyword evidence="9" id="KW-1185">Reference proteome</keyword>
<dbReference type="GO" id="GO:0005886">
    <property type="term" value="C:plasma membrane"/>
    <property type="evidence" value="ECO:0007669"/>
    <property type="project" value="UniProtKB-SubCell"/>
</dbReference>
<proteinExistence type="predicted"/>
<dbReference type="RefSeq" id="WP_018384839.1">
    <property type="nucleotide sequence ID" value="NZ_LLZU01000016.1"/>
</dbReference>
<dbReference type="Proteomes" id="UP000050867">
    <property type="component" value="Unassembled WGS sequence"/>
</dbReference>
<feature type="transmembrane region" description="Helical" evidence="6">
    <location>
        <begin position="184"/>
        <end position="203"/>
    </location>
</feature>
<feature type="transmembrane region" description="Helical" evidence="6">
    <location>
        <begin position="25"/>
        <end position="47"/>
    </location>
</feature>
<dbReference type="OrthoDB" id="7051771at2"/>
<evidence type="ECO:0000256" key="4">
    <source>
        <dbReference type="ARBA" id="ARBA00022989"/>
    </source>
</evidence>
<dbReference type="Gene3D" id="1.20.1640.10">
    <property type="entry name" value="Multidrug efflux transporter AcrB transmembrane domain"/>
    <property type="match status" value="2"/>
</dbReference>
<evidence type="ECO:0000256" key="1">
    <source>
        <dbReference type="ARBA" id="ARBA00004651"/>
    </source>
</evidence>
<evidence type="ECO:0000313" key="9">
    <source>
        <dbReference type="Proteomes" id="UP000050867"/>
    </source>
</evidence>
<dbReference type="PANTHER" id="PTHR33406:SF13">
    <property type="entry name" value="MEMBRANE PROTEIN YDFJ"/>
    <property type="match status" value="1"/>
</dbReference>
<dbReference type="Pfam" id="PF03176">
    <property type="entry name" value="MMPL"/>
    <property type="match status" value="2"/>
</dbReference>
<feature type="transmembrane region" description="Helical" evidence="6">
    <location>
        <begin position="592"/>
        <end position="609"/>
    </location>
</feature>
<dbReference type="EMBL" id="LLZU01000016">
    <property type="protein sequence ID" value="KRV49027.1"/>
    <property type="molecule type" value="Genomic_DNA"/>
</dbReference>
<evidence type="ECO:0000256" key="3">
    <source>
        <dbReference type="ARBA" id="ARBA00022692"/>
    </source>
</evidence>
<feature type="transmembrane region" description="Helical" evidence="6">
    <location>
        <begin position="528"/>
        <end position="547"/>
    </location>
</feature>
<dbReference type="STRING" id="76728.AQ490_22205"/>
<feature type="transmembrane region" description="Helical" evidence="6">
    <location>
        <begin position="643"/>
        <end position="661"/>
    </location>
</feature>
<evidence type="ECO:0000256" key="6">
    <source>
        <dbReference type="SAM" id="Phobius"/>
    </source>
</evidence>
<feature type="domain" description="SSD" evidence="7">
    <location>
        <begin position="207"/>
        <end position="332"/>
    </location>
</feature>
<feature type="transmembrane region" description="Helical" evidence="6">
    <location>
        <begin position="376"/>
        <end position="394"/>
    </location>
</feature>
<comment type="caution">
    <text evidence="8">The sequence shown here is derived from an EMBL/GenBank/DDBJ whole genome shotgun (WGS) entry which is preliminary data.</text>
</comment>
<feature type="transmembrane region" description="Helical" evidence="6">
    <location>
        <begin position="275"/>
        <end position="300"/>
    </location>
</feature>
<feature type="transmembrane region" description="Helical" evidence="6">
    <location>
        <begin position="210"/>
        <end position="228"/>
    </location>
</feature>
<keyword evidence="2" id="KW-1003">Cell membrane</keyword>
<dbReference type="InterPro" id="IPR004869">
    <property type="entry name" value="MMPL_dom"/>
</dbReference>
<evidence type="ECO:0000313" key="8">
    <source>
        <dbReference type="EMBL" id="KRV49027.1"/>
    </source>
</evidence>
<organism evidence="8 9">
    <name type="scientific">Wenjunlia vitaminophila</name>
    <name type="common">Streptomyces vitaminophilus</name>
    <dbReference type="NCBI Taxonomy" id="76728"/>
    <lineage>
        <taxon>Bacteria</taxon>
        <taxon>Bacillati</taxon>
        <taxon>Actinomycetota</taxon>
        <taxon>Actinomycetes</taxon>
        <taxon>Kitasatosporales</taxon>
        <taxon>Streptomycetaceae</taxon>
        <taxon>Wenjunlia</taxon>
    </lineage>
</organism>
<keyword evidence="5 6" id="KW-0472">Membrane</keyword>
<reference evidence="8 9" key="1">
    <citation type="submission" date="2015-10" db="EMBL/GenBank/DDBJ databases">
        <title>Draft genome sequence of pyrrolomycin-producing Streptomyces vitaminophilus.</title>
        <authorList>
            <person name="Graham D.E."/>
            <person name="Mahan K.M."/>
            <person name="Klingeman D.M."/>
            <person name="Hettich R.L."/>
            <person name="Parry R.J."/>
        </authorList>
    </citation>
    <scope>NUCLEOTIDE SEQUENCE [LARGE SCALE GENOMIC DNA]</scope>
    <source>
        <strain evidence="8 9">ATCC 31673</strain>
    </source>
</reference>
<dbReference type="InterPro" id="IPR000731">
    <property type="entry name" value="SSD"/>
</dbReference>
<keyword evidence="3 6" id="KW-0812">Transmembrane</keyword>
<feature type="transmembrane region" description="Helical" evidence="6">
    <location>
        <begin position="673"/>
        <end position="697"/>
    </location>
</feature>
<keyword evidence="4 6" id="KW-1133">Transmembrane helix</keyword>
<dbReference type="eggNOG" id="COG2409">
    <property type="taxonomic scope" value="Bacteria"/>
</dbReference>
<evidence type="ECO:0000256" key="2">
    <source>
        <dbReference type="ARBA" id="ARBA00022475"/>
    </source>
</evidence>
<feature type="transmembrane region" description="Helical" evidence="6">
    <location>
        <begin position="306"/>
        <end position="332"/>
    </location>
</feature>
<name>A0A0T6LSC9_WENVI</name>
<dbReference type="AlphaFoldDB" id="A0A0T6LSC9"/>
<comment type="subcellular location">
    <subcellularLocation>
        <location evidence="1">Cell membrane</location>
        <topology evidence="1">Multi-pass membrane protein</topology>
    </subcellularLocation>
</comment>
<dbReference type="PANTHER" id="PTHR33406">
    <property type="entry name" value="MEMBRANE PROTEIN MJ1562-RELATED"/>
    <property type="match status" value="1"/>
</dbReference>
<dbReference type="PROSITE" id="PS50156">
    <property type="entry name" value="SSD"/>
    <property type="match status" value="1"/>
</dbReference>
<evidence type="ECO:0000259" key="7">
    <source>
        <dbReference type="PROSITE" id="PS50156"/>
    </source>
</evidence>
<feature type="transmembrane region" description="Helical" evidence="6">
    <location>
        <begin position="234"/>
        <end position="254"/>
    </location>
</feature>
<dbReference type="SUPFAM" id="SSF82866">
    <property type="entry name" value="Multidrug efflux transporter AcrB transmembrane domain"/>
    <property type="match status" value="2"/>
</dbReference>
<accession>A0A0T6LSC9</accession>
<gene>
    <name evidence="8" type="ORF">AQ490_22205</name>
</gene>